<evidence type="ECO:0000256" key="6">
    <source>
        <dbReference type="ARBA" id="ARBA00022840"/>
    </source>
</evidence>
<dbReference type="Gene3D" id="1.10.10.830">
    <property type="entry name" value="Ile-tRNA synthetase CP2 domain-like"/>
    <property type="match status" value="1"/>
</dbReference>
<comment type="subcellular location">
    <subcellularLocation>
        <location evidence="1">Mitochondrion</location>
    </subcellularLocation>
</comment>
<sequence>MRTLCTSARLLASAKKGGAEHTYRDTLCLPQTAFSLRARASEREPKFRHATTTGLYRWQREHLGEGEREFVLHDGPPYANGSLHMGHALNKILKDFIIRYQILQGRRVHYMPGWDCHGLPIELKAVAEAKQHGIQEMTSTQIREAARKVAYREMAGQRDAFQEFAIMADWSDDCTYRTMDFSYEVTQLELFARMVGQGLIEQHFRPVYWSPSSHTALAEAEIEYDERHRSRSAYLAFGLQPTDALRAKLGTDAPVSLAVWTTTPWSLLGNMALAVSPEARYSVVRTPQNQHLIVASELRETLHDIPLGLAVKGERARLGDTEEITSFDGTDLVGSTYTFGLMAPNETREILAAPFVTTTSGTGIVHMAPAHGQEDYDLWRDSGRLAKQGLVSPVDDHGRFVPEQGLGTTPALQQGIALLEGQEALYGGNQAILALLHEHGMLLGEQPYRHSYPIDWRTKQPLLVRATAQWFADLSHVGPAAQAALEPVQFVPATGRNRLQSLVGRRSEWCISRQRAWGVPLPVVYNAATGDALLSEENVEHILAVFREHGTMDVWWTLPPETFVAPAYQTPGTQWMVKKDTLDVWFDSGSSWAVLQNALGATQCSSEPCADVYLEGTDQHRGWFQSSLLTRKSACGDGAAAPYAHLLTHGFVVDDAGRKMSKSLGNVVVPSTFLHGDQSKGVAALGTDVLRWWAAKTDYTRDIPISPLIMKHASDEVRKLRNTARFLLANLGGVAPGVALPAERTLLDRYVLHELYVLDEACRAAYAKFDFAKVTRRLNEFVTTTLSALYLDVAKDPLYAGGATRPAILAVMDRILYTTTCILAPLLPHLAEDIHWYRAEHADDPKEGDAIPSFFQQAWAPADAAWHDAPLAERMQTVLQLRSDVYVLLTKCKEEQLLKSAPECAVDLVVSPETAAVLHEHNGTSLD</sequence>
<dbReference type="PROSITE" id="PS00178">
    <property type="entry name" value="AA_TRNA_LIGASE_I"/>
    <property type="match status" value="1"/>
</dbReference>
<dbReference type="GO" id="GO:0005524">
    <property type="term" value="F:ATP binding"/>
    <property type="evidence" value="ECO:0007669"/>
    <property type="project" value="UniProtKB-KW"/>
</dbReference>
<evidence type="ECO:0000256" key="12">
    <source>
        <dbReference type="RuleBase" id="RU363035"/>
    </source>
</evidence>
<dbReference type="Gene3D" id="3.90.740.10">
    <property type="entry name" value="Valyl/Leucyl/Isoleucyl-tRNA synthetase, editing domain"/>
    <property type="match status" value="1"/>
</dbReference>
<dbReference type="FunFam" id="3.40.50.620:FF:000111">
    <property type="entry name" value="Mitochondrial isoleucyl-tRNA synthetase"/>
    <property type="match status" value="1"/>
</dbReference>
<dbReference type="GO" id="GO:0004822">
    <property type="term" value="F:isoleucine-tRNA ligase activity"/>
    <property type="evidence" value="ECO:0007669"/>
    <property type="project" value="UniProtKB-EC"/>
</dbReference>
<dbReference type="Gene3D" id="1.10.730.20">
    <property type="match status" value="1"/>
</dbReference>
<proteinExistence type="inferred from homology"/>
<keyword evidence="6 12" id="KW-0067">ATP-binding</keyword>
<dbReference type="PANTHER" id="PTHR42765:SF1">
    <property type="entry name" value="ISOLEUCINE--TRNA LIGASE, MITOCHONDRIAL"/>
    <property type="match status" value="1"/>
</dbReference>
<dbReference type="Gene3D" id="3.40.50.620">
    <property type="entry name" value="HUPs"/>
    <property type="match status" value="2"/>
</dbReference>
<comment type="catalytic activity">
    <reaction evidence="10">
        <text>tRNA(Ile) + L-isoleucine + ATP = L-isoleucyl-tRNA(Ile) + AMP + diphosphate</text>
        <dbReference type="Rhea" id="RHEA:11060"/>
        <dbReference type="Rhea" id="RHEA-COMP:9666"/>
        <dbReference type="Rhea" id="RHEA-COMP:9695"/>
        <dbReference type="ChEBI" id="CHEBI:30616"/>
        <dbReference type="ChEBI" id="CHEBI:33019"/>
        <dbReference type="ChEBI" id="CHEBI:58045"/>
        <dbReference type="ChEBI" id="CHEBI:78442"/>
        <dbReference type="ChEBI" id="CHEBI:78528"/>
        <dbReference type="ChEBI" id="CHEBI:456215"/>
        <dbReference type="EC" id="6.1.1.5"/>
    </reaction>
</comment>
<dbReference type="SUPFAM" id="SSF47323">
    <property type="entry name" value="Anticodon-binding domain of a subclass of class I aminoacyl-tRNA synthetases"/>
    <property type="match status" value="1"/>
</dbReference>
<keyword evidence="5 12" id="KW-0547">Nucleotide-binding</keyword>
<dbReference type="PRINTS" id="PR00984">
    <property type="entry name" value="TRNASYNTHILE"/>
</dbReference>
<dbReference type="Proteomes" id="UP001217754">
    <property type="component" value="Chromosome 1"/>
</dbReference>
<dbReference type="EMBL" id="CP119958">
    <property type="protein sequence ID" value="WFD38115.1"/>
    <property type="molecule type" value="Genomic_DNA"/>
</dbReference>
<dbReference type="GO" id="GO:0005739">
    <property type="term" value="C:mitochondrion"/>
    <property type="evidence" value="ECO:0007669"/>
    <property type="project" value="UniProtKB-SubCell"/>
</dbReference>
<dbReference type="NCBIfam" id="TIGR00392">
    <property type="entry name" value="ileS"/>
    <property type="match status" value="1"/>
</dbReference>
<gene>
    <name evidence="15" type="primary">ISM1</name>
    <name evidence="15" type="ORF">MJAP1_001063</name>
</gene>
<dbReference type="InterPro" id="IPR002301">
    <property type="entry name" value="Ile-tRNA-ligase"/>
</dbReference>
<dbReference type="EC" id="6.1.1.5" evidence="3"/>
<evidence type="ECO:0000313" key="16">
    <source>
        <dbReference type="Proteomes" id="UP001217754"/>
    </source>
</evidence>
<evidence type="ECO:0000259" key="14">
    <source>
        <dbReference type="Pfam" id="PF08264"/>
    </source>
</evidence>
<dbReference type="InterPro" id="IPR002300">
    <property type="entry name" value="aa-tRNA-synth_Ia"/>
</dbReference>
<dbReference type="PANTHER" id="PTHR42765">
    <property type="entry name" value="SOLEUCYL-TRNA SYNTHETASE"/>
    <property type="match status" value="1"/>
</dbReference>
<dbReference type="AlphaFoldDB" id="A0AAF0J9G1"/>
<evidence type="ECO:0000259" key="13">
    <source>
        <dbReference type="Pfam" id="PF00133"/>
    </source>
</evidence>
<dbReference type="SUPFAM" id="SSF50677">
    <property type="entry name" value="ValRS/IleRS/LeuRS editing domain"/>
    <property type="match status" value="1"/>
</dbReference>
<evidence type="ECO:0000256" key="9">
    <source>
        <dbReference type="ARBA" id="ARBA00032665"/>
    </source>
</evidence>
<evidence type="ECO:0000256" key="4">
    <source>
        <dbReference type="ARBA" id="ARBA00022598"/>
    </source>
</evidence>
<keyword evidence="16" id="KW-1185">Reference proteome</keyword>
<dbReference type="GO" id="GO:0006428">
    <property type="term" value="P:isoleucyl-tRNA aminoacylation"/>
    <property type="evidence" value="ECO:0007669"/>
    <property type="project" value="InterPro"/>
</dbReference>
<evidence type="ECO:0000256" key="8">
    <source>
        <dbReference type="ARBA" id="ARBA00023146"/>
    </source>
</evidence>
<feature type="domain" description="Aminoacyl-tRNA synthetase class Ia" evidence="13">
    <location>
        <begin position="52"/>
        <end position="705"/>
    </location>
</feature>
<dbReference type="SUPFAM" id="SSF52374">
    <property type="entry name" value="Nucleotidylyl transferase"/>
    <property type="match status" value="1"/>
</dbReference>
<evidence type="ECO:0000313" key="15">
    <source>
        <dbReference type="EMBL" id="WFD38115.1"/>
    </source>
</evidence>
<accession>A0AAF0J9G1</accession>
<evidence type="ECO:0000256" key="1">
    <source>
        <dbReference type="ARBA" id="ARBA00004173"/>
    </source>
</evidence>
<dbReference type="GO" id="GO:0002161">
    <property type="term" value="F:aminoacyl-tRNA deacylase activity"/>
    <property type="evidence" value="ECO:0007669"/>
    <property type="project" value="InterPro"/>
</dbReference>
<protein>
    <recommendedName>
        <fullName evidence="11">Isoleucine--tRNA ligase, mitochondrial</fullName>
        <ecNumber evidence="3">6.1.1.5</ecNumber>
    </recommendedName>
    <alternativeName>
        <fullName evidence="9">Isoleucyl-tRNA synthetase</fullName>
    </alternativeName>
</protein>
<evidence type="ECO:0000256" key="10">
    <source>
        <dbReference type="ARBA" id="ARBA00048359"/>
    </source>
</evidence>
<reference evidence="15" key="1">
    <citation type="submission" date="2023-03" db="EMBL/GenBank/DDBJ databases">
        <title>Mating type loci evolution in Malassezia.</title>
        <authorList>
            <person name="Coelho M.A."/>
        </authorList>
    </citation>
    <scope>NUCLEOTIDE SEQUENCE</scope>
    <source>
        <strain evidence="15">CBS 9431</strain>
    </source>
</reference>
<evidence type="ECO:0000256" key="3">
    <source>
        <dbReference type="ARBA" id="ARBA00013165"/>
    </source>
</evidence>
<dbReference type="InterPro" id="IPR050081">
    <property type="entry name" value="Ile-tRNA_ligase"/>
</dbReference>
<dbReference type="Pfam" id="PF00133">
    <property type="entry name" value="tRNA-synt_1"/>
    <property type="match status" value="1"/>
</dbReference>
<dbReference type="RefSeq" id="XP_060121012.1">
    <property type="nucleotide sequence ID" value="XM_060265029.1"/>
</dbReference>
<evidence type="ECO:0000256" key="7">
    <source>
        <dbReference type="ARBA" id="ARBA00022917"/>
    </source>
</evidence>
<dbReference type="InterPro" id="IPR009008">
    <property type="entry name" value="Val/Leu/Ile-tRNA-synth_edit"/>
</dbReference>
<dbReference type="InterPro" id="IPR009080">
    <property type="entry name" value="tRNAsynth_Ia_anticodon-bd"/>
</dbReference>
<evidence type="ECO:0000256" key="11">
    <source>
        <dbReference type="ARBA" id="ARBA00068280"/>
    </source>
</evidence>
<organism evidence="15 16">
    <name type="scientific">Malassezia japonica</name>
    <dbReference type="NCBI Taxonomy" id="223818"/>
    <lineage>
        <taxon>Eukaryota</taxon>
        <taxon>Fungi</taxon>
        <taxon>Dikarya</taxon>
        <taxon>Basidiomycota</taxon>
        <taxon>Ustilaginomycotina</taxon>
        <taxon>Malasseziomycetes</taxon>
        <taxon>Malasseziales</taxon>
        <taxon>Malasseziaceae</taxon>
        <taxon>Malassezia</taxon>
    </lineage>
</organism>
<dbReference type="InterPro" id="IPR013155">
    <property type="entry name" value="M/V/L/I-tRNA-synth_anticd-bd"/>
</dbReference>
<dbReference type="CDD" id="cd07960">
    <property type="entry name" value="Anticodon_Ia_Ile_BEm"/>
    <property type="match status" value="1"/>
</dbReference>
<keyword evidence="8 12" id="KW-0030">Aminoacyl-tRNA synthetase</keyword>
<dbReference type="Pfam" id="PF08264">
    <property type="entry name" value="Anticodon_1"/>
    <property type="match status" value="1"/>
</dbReference>
<evidence type="ECO:0000256" key="5">
    <source>
        <dbReference type="ARBA" id="ARBA00022741"/>
    </source>
</evidence>
<dbReference type="GeneID" id="85224712"/>
<dbReference type="GO" id="GO:0000049">
    <property type="term" value="F:tRNA binding"/>
    <property type="evidence" value="ECO:0007669"/>
    <property type="project" value="InterPro"/>
</dbReference>
<comment type="similarity">
    <text evidence="2 12">Belongs to the class-I aminoacyl-tRNA synthetase family.</text>
</comment>
<feature type="domain" description="Methionyl/Valyl/Leucyl/Isoleucyl-tRNA synthetase anticodon-binding" evidence="14">
    <location>
        <begin position="748"/>
        <end position="900"/>
    </location>
</feature>
<name>A0AAF0J9G1_9BASI</name>
<keyword evidence="4 12" id="KW-0436">Ligase</keyword>
<dbReference type="GO" id="GO:0032543">
    <property type="term" value="P:mitochondrial translation"/>
    <property type="evidence" value="ECO:0007669"/>
    <property type="project" value="TreeGrafter"/>
</dbReference>
<dbReference type="InterPro" id="IPR014729">
    <property type="entry name" value="Rossmann-like_a/b/a_fold"/>
</dbReference>
<evidence type="ECO:0000256" key="2">
    <source>
        <dbReference type="ARBA" id="ARBA00005594"/>
    </source>
</evidence>
<dbReference type="InterPro" id="IPR001412">
    <property type="entry name" value="aa-tRNA-synth_I_CS"/>
</dbReference>
<dbReference type="InterPro" id="IPR033708">
    <property type="entry name" value="Anticodon_Ile_BEm"/>
</dbReference>
<keyword evidence="7 12" id="KW-0648">Protein biosynthesis</keyword>